<dbReference type="Proteomes" id="UP000315700">
    <property type="component" value="Chromosome"/>
</dbReference>
<feature type="transmembrane region" description="Helical" evidence="1">
    <location>
        <begin position="168"/>
        <end position="201"/>
    </location>
</feature>
<feature type="transmembrane region" description="Helical" evidence="1">
    <location>
        <begin position="24"/>
        <end position="42"/>
    </location>
</feature>
<dbReference type="EMBL" id="CP036271">
    <property type="protein sequence ID" value="QDT53190.1"/>
    <property type="molecule type" value="Genomic_DNA"/>
</dbReference>
<keyword evidence="3" id="KW-1185">Reference proteome</keyword>
<gene>
    <name evidence="2" type="ORF">Pan44_12060</name>
</gene>
<dbReference type="AlphaFoldDB" id="A0A517SAN6"/>
<evidence type="ECO:0000256" key="1">
    <source>
        <dbReference type="SAM" id="Phobius"/>
    </source>
</evidence>
<name>A0A517SAN6_9PLAN</name>
<accession>A0A517SAN6</accession>
<dbReference type="InParanoid" id="A0A517SAN6"/>
<organism evidence="2 3">
    <name type="scientific">Caulifigura coniformis</name>
    <dbReference type="NCBI Taxonomy" id="2527983"/>
    <lineage>
        <taxon>Bacteria</taxon>
        <taxon>Pseudomonadati</taxon>
        <taxon>Planctomycetota</taxon>
        <taxon>Planctomycetia</taxon>
        <taxon>Planctomycetales</taxon>
        <taxon>Planctomycetaceae</taxon>
        <taxon>Caulifigura</taxon>
    </lineage>
</organism>
<dbReference type="OrthoDB" id="277696at2"/>
<keyword evidence="1" id="KW-1133">Transmembrane helix</keyword>
<protein>
    <submittedName>
        <fullName evidence="2">Uncharacterized protein</fullName>
    </submittedName>
</protein>
<dbReference type="KEGG" id="ccos:Pan44_12060"/>
<dbReference type="RefSeq" id="WP_145028194.1">
    <property type="nucleotide sequence ID" value="NZ_CP036271.1"/>
</dbReference>
<keyword evidence="1" id="KW-0472">Membrane</keyword>
<evidence type="ECO:0000313" key="2">
    <source>
        <dbReference type="EMBL" id="QDT53190.1"/>
    </source>
</evidence>
<sequence length="210" mass="23211">MGRPEADLSMTAVTSKPATRPVSGVWGLIALAGVVVATLVAAESPAALTRTTIHLALVEYAAALWMMTSLSADDWRATTSPGIAVRWLWTWACVTFLVHVACAFHLVHRWSHAHAFEATRQEGGFGEGLYVNYLFMMLWIGDVLWWWISPDNYAVRSRWIGRTLHAFMLFIAFNATIVFEVGLVRLAGAAALMALAARWLVIAKRAQPDQ</sequence>
<evidence type="ECO:0000313" key="3">
    <source>
        <dbReference type="Proteomes" id="UP000315700"/>
    </source>
</evidence>
<keyword evidence="1" id="KW-0812">Transmembrane</keyword>
<proteinExistence type="predicted"/>
<reference evidence="2 3" key="1">
    <citation type="submission" date="2019-02" db="EMBL/GenBank/DDBJ databases">
        <title>Deep-cultivation of Planctomycetes and their phenomic and genomic characterization uncovers novel biology.</title>
        <authorList>
            <person name="Wiegand S."/>
            <person name="Jogler M."/>
            <person name="Boedeker C."/>
            <person name="Pinto D."/>
            <person name="Vollmers J."/>
            <person name="Rivas-Marin E."/>
            <person name="Kohn T."/>
            <person name="Peeters S.H."/>
            <person name="Heuer A."/>
            <person name="Rast P."/>
            <person name="Oberbeckmann S."/>
            <person name="Bunk B."/>
            <person name="Jeske O."/>
            <person name="Meyerdierks A."/>
            <person name="Storesund J.E."/>
            <person name="Kallscheuer N."/>
            <person name="Luecker S."/>
            <person name="Lage O.M."/>
            <person name="Pohl T."/>
            <person name="Merkel B.J."/>
            <person name="Hornburger P."/>
            <person name="Mueller R.-W."/>
            <person name="Bruemmer F."/>
            <person name="Labrenz M."/>
            <person name="Spormann A.M."/>
            <person name="Op den Camp H."/>
            <person name="Overmann J."/>
            <person name="Amann R."/>
            <person name="Jetten M.S.M."/>
            <person name="Mascher T."/>
            <person name="Medema M.H."/>
            <person name="Devos D.P."/>
            <person name="Kaster A.-K."/>
            <person name="Ovreas L."/>
            <person name="Rohde M."/>
            <person name="Galperin M.Y."/>
            <person name="Jogler C."/>
        </authorList>
    </citation>
    <scope>NUCLEOTIDE SEQUENCE [LARGE SCALE GENOMIC DNA]</scope>
    <source>
        <strain evidence="2 3">Pan44</strain>
    </source>
</reference>
<feature type="transmembrane region" description="Helical" evidence="1">
    <location>
        <begin position="128"/>
        <end position="148"/>
    </location>
</feature>
<feature type="transmembrane region" description="Helical" evidence="1">
    <location>
        <begin position="54"/>
        <end position="72"/>
    </location>
</feature>
<feature type="transmembrane region" description="Helical" evidence="1">
    <location>
        <begin position="84"/>
        <end position="107"/>
    </location>
</feature>